<keyword evidence="9" id="KW-1185">Reference proteome</keyword>
<evidence type="ECO:0000256" key="1">
    <source>
        <dbReference type="ARBA" id="ARBA00006049"/>
    </source>
</evidence>
<feature type="domain" description="EF-hand" evidence="7">
    <location>
        <begin position="80"/>
        <end position="110"/>
    </location>
</feature>
<feature type="domain" description="EF-hand" evidence="7">
    <location>
        <begin position="162"/>
        <end position="197"/>
    </location>
</feature>
<evidence type="ECO:0000256" key="6">
    <source>
        <dbReference type="ARBA" id="ARBA00023288"/>
    </source>
</evidence>
<proteinExistence type="inferred from homology"/>
<dbReference type="PANTHER" id="PTHR23055">
    <property type="entry name" value="CALCIUM BINDING PROTEINS"/>
    <property type="match status" value="1"/>
</dbReference>
<dbReference type="EMBL" id="OV696689">
    <property type="protein sequence ID" value="CAH1261947.1"/>
    <property type="molecule type" value="Genomic_DNA"/>
</dbReference>
<keyword evidence="4" id="KW-0677">Repeat</keyword>
<dbReference type="InterPro" id="IPR011992">
    <property type="entry name" value="EF-hand-dom_pair"/>
</dbReference>
<dbReference type="InterPro" id="IPR028846">
    <property type="entry name" value="Recoverin"/>
</dbReference>
<evidence type="ECO:0000256" key="4">
    <source>
        <dbReference type="ARBA" id="ARBA00022737"/>
    </source>
</evidence>
<dbReference type="PROSITE" id="PS50222">
    <property type="entry name" value="EF_HAND_2"/>
    <property type="match status" value="3"/>
</dbReference>
<dbReference type="OrthoDB" id="191686at2759"/>
<gene>
    <name evidence="8" type="primary">HPCAL1</name>
    <name evidence="8" type="ORF">BLAG_LOCUS17220</name>
</gene>
<dbReference type="GO" id="GO:0005509">
    <property type="term" value="F:calcium ion binding"/>
    <property type="evidence" value="ECO:0007669"/>
    <property type="project" value="InterPro"/>
</dbReference>
<dbReference type="OMA" id="FYTASFQ"/>
<dbReference type="InterPro" id="IPR018247">
    <property type="entry name" value="EF_Hand_1_Ca_BS"/>
</dbReference>
<dbReference type="SMART" id="SM00054">
    <property type="entry name" value="EFh"/>
    <property type="match status" value="3"/>
</dbReference>
<keyword evidence="5" id="KW-0106">Calcium</keyword>
<keyword evidence="2" id="KW-0519">Myristate</keyword>
<dbReference type="FunFam" id="1.10.238.10:FF:000178">
    <property type="entry name" value="Calmodulin-2 A"/>
    <property type="match status" value="1"/>
</dbReference>
<comment type="similarity">
    <text evidence="1">Belongs to the recoverin family.</text>
</comment>
<organism evidence="8 9">
    <name type="scientific">Branchiostoma lanceolatum</name>
    <name type="common">Common lancelet</name>
    <name type="synonym">Amphioxus lanceolatum</name>
    <dbReference type="NCBI Taxonomy" id="7740"/>
    <lineage>
        <taxon>Eukaryota</taxon>
        <taxon>Metazoa</taxon>
        <taxon>Chordata</taxon>
        <taxon>Cephalochordata</taxon>
        <taxon>Leptocardii</taxon>
        <taxon>Amphioxiformes</taxon>
        <taxon>Branchiostomatidae</taxon>
        <taxon>Branchiostoma</taxon>
    </lineage>
</organism>
<accession>A0A8J9ZR04</accession>
<dbReference type="Pfam" id="PF00036">
    <property type="entry name" value="EF-hand_1"/>
    <property type="match status" value="1"/>
</dbReference>
<protein>
    <submittedName>
        <fullName evidence="8">HPCAL1 protein</fullName>
    </submittedName>
</protein>
<evidence type="ECO:0000256" key="5">
    <source>
        <dbReference type="ARBA" id="ARBA00022837"/>
    </source>
</evidence>
<dbReference type="InterPro" id="IPR002048">
    <property type="entry name" value="EF_hand_dom"/>
</dbReference>
<keyword evidence="6" id="KW-0449">Lipoprotein</keyword>
<evidence type="ECO:0000313" key="9">
    <source>
        <dbReference type="Proteomes" id="UP000838412"/>
    </source>
</evidence>
<evidence type="ECO:0000256" key="3">
    <source>
        <dbReference type="ARBA" id="ARBA00022723"/>
    </source>
</evidence>
<name>A0A8J9ZR04_BRALA</name>
<dbReference type="Pfam" id="PF13499">
    <property type="entry name" value="EF-hand_7"/>
    <property type="match status" value="1"/>
</dbReference>
<dbReference type="Proteomes" id="UP000838412">
    <property type="component" value="Chromosome 4"/>
</dbReference>
<dbReference type="Gene3D" id="1.10.238.10">
    <property type="entry name" value="EF-hand"/>
    <property type="match status" value="1"/>
</dbReference>
<dbReference type="PANTHER" id="PTHR23055:SF178">
    <property type="entry name" value="NEUROCALCIN HOMOLOG"/>
    <property type="match status" value="1"/>
</dbReference>
<keyword evidence="3" id="KW-0479">Metal-binding</keyword>
<evidence type="ECO:0000313" key="8">
    <source>
        <dbReference type="EMBL" id="CAH1261947.1"/>
    </source>
</evidence>
<dbReference type="AlphaFoldDB" id="A0A8J9ZR04"/>
<dbReference type="CDD" id="cd00051">
    <property type="entry name" value="EFh"/>
    <property type="match status" value="2"/>
</dbReference>
<feature type="domain" description="EF-hand" evidence="7">
    <location>
        <begin position="111"/>
        <end position="146"/>
    </location>
</feature>
<dbReference type="GO" id="GO:0043226">
    <property type="term" value="C:organelle"/>
    <property type="evidence" value="ECO:0007669"/>
    <property type="project" value="UniProtKB-ARBA"/>
</dbReference>
<dbReference type="PROSITE" id="PS00018">
    <property type="entry name" value="EF_HAND_1"/>
    <property type="match status" value="3"/>
</dbReference>
<evidence type="ECO:0000256" key="2">
    <source>
        <dbReference type="ARBA" id="ARBA00022707"/>
    </source>
</evidence>
<reference evidence="8" key="1">
    <citation type="submission" date="2022-01" db="EMBL/GenBank/DDBJ databases">
        <authorList>
            <person name="Braso-Vives M."/>
        </authorList>
    </citation>
    <scope>NUCLEOTIDE SEQUENCE</scope>
</reference>
<sequence>MGEVLGKFLRQGRDGQHKRSVSQMFTQLEEITYFNRSEIKKWYKLFLKDCPDGHLQEERFVAFYTASFQSGDMERKECLAKQIFRTFDRDGSGTVDFKEFMCGMSALLRGTTPERLKWAFNMYDLDGNGEISMQELLHVLKLMYELRSPHATLEELELAETDLRRVADKIFQELDEDGDGNLQCREFVDGLTRMPYLFRMADGRPILQ</sequence>
<evidence type="ECO:0000259" key="7">
    <source>
        <dbReference type="PROSITE" id="PS50222"/>
    </source>
</evidence>
<dbReference type="SUPFAM" id="SSF47473">
    <property type="entry name" value="EF-hand"/>
    <property type="match status" value="1"/>
</dbReference>
<dbReference type="PRINTS" id="PR00450">
    <property type="entry name" value="RECOVERIN"/>
</dbReference>